<keyword evidence="1" id="KW-0812">Transmembrane</keyword>
<gene>
    <name evidence="2" type="ORF">JAY77_23235</name>
</gene>
<dbReference type="SUPFAM" id="SSF48452">
    <property type="entry name" value="TPR-like"/>
    <property type="match status" value="1"/>
</dbReference>
<accession>A0A9E4NPG3</accession>
<keyword evidence="1" id="KW-1133">Transmembrane helix</keyword>
<evidence type="ECO:0000256" key="1">
    <source>
        <dbReference type="SAM" id="Phobius"/>
    </source>
</evidence>
<proteinExistence type="predicted"/>
<name>A0A9E4NPG3_9GAMM</name>
<reference evidence="2" key="1">
    <citation type="journal article" date="2021" name="Proc. Natl. Acad. Sci. U.S.A.">
        <title>Global biogeography of chemosynthetic symbionts reveals both localized and globally distributed symbiont groups. .</title>
        <authorList>
            <person name="Osvatic J.T."/>
            <person name="Wilkins L.G.E."/>
            <person name="Leibrecht L."/>
            <person name="Leray M."/>
            <person name="Zauner S."/>
            <person name="Polzin J."/>
            <person name="Camacho Y."/>
            <person name="Gros O."/>
            <person name="van Gils J.A."/>
            <person name="Eisen J.A."/>
            <person name="Petersen J.M."/>
            <person name="Yuen B."/>
        </authorList>
    </citation>
    <scope>NUCLEOTIDE SEQUENCE</scope>
    <source>
        <strain evidence="2">MAGclacostrist055</strain>
    </source>
</reference>
<dbReference type="Pfam" id="PF14559">
    <property type="entry name" value="TPR_19"/>
    <property type="match status" value="1"/>
</dbReference>
<comment type="caution">
    <text evidence="2">The sequence shown here is derived from an EMBL/GenBank/DDBJ whole genome shotgun (WGS) entry which is preliminary data.</text>
</comment>
<keyword evidence="1" id="KW-0472">Membrane</keyword>
<feature type="transmembrane region" description="Helical" evidence="1">
    <location>
        <begin position="15"/>
        <end position="35"/>
    </location>
</feature>
<dbReference type="Gene3D" id="1.25.40.10">
    <property type="entry name" value="Tetratricopeptide repeat domain"/>
    <property type="match status" value="1"/>
</dbReference>
<organism evidence="2 3">
    <name type="scientific">Candidatus Thiodiazotropha taylori</name>
    <dbReference type="NCBI Taxonomy" id="2792791"/>
    <lineage>
        <taxon>Bacteria</taxon>
        <taxon>Pseudomonadati</taxon>
        <taxon>Pseudomonadota</taxon>
        <taxon>Gammaproteobacteria</taxon>
        <taxon>Chromatiales</taxon>
        <taxon>Sedimenticolaceae</taxon>
        <taxon>Candidatus Thiodiazotropha</taxon>
    </lineage>
</organism>
<dbReference type="Proteomes" id="UP000886674">
    <property type="component" value="Unassembled WGS sequence"/>
</dbReference>
<dbReference type="AlphaFoldDB" id="A0A9E4NPG3"/>
<evidence type="ECO:0000313" key="2">
    <source>
        <dbReference type="EMBL" id="MCG7981046.1"/>
    </source>
</evidence>
<evidence type="ECO:0000313" key="3">
    <source>
        <dbReference type="Proteomes" id="UP000886674"/>
    </source>
</evidence>
<protein>
    <submittedName>
        <fullName evidence="2">Tetratricopeptide repeat protein</fullName>
    </submittedName>
</protein>
<sequence>MENEALHVLKEIRGILYFIAAMLGVITFMWFANWVKRIIIEFRTAWESAFINKANKYFERAQYEKLASHCEDMLKENPNHSNAIWWLARAKMGAGELHQARALFERLSGLEPQWQEEQITPYLEQMSGEEAGANK</sequence>
<dbReference type="InterPro" id="IPR011990">
    <property type="entry name" value="TPR-like_helical_dom_sf"/>
</dbReference>
<dbReference type="EMBL" id="JAEPCR010000188">
    <property type="protein sequence ID" value="MCG7981046.1"/>
    <property type="molecule type" value="Genomic_DNA"/>
</dbReference>